<name>A0ABY1QKD2_9BURK</name>
<accession>A0ABY1QKD2</accession>
<evidence type="ECO:0000313" key="3">
    <source>
        <dbReference type="Proteomes" id="UP001158049"/>
    </source>
</evidence>
<evidence type="ECO:0000313" key="2">
    <source>
        <dbReference type="EMBL" id="SMP71926.1"/>
    </source>
</evidence>
<dbReference type="Proteomes" id="UP001158049">
    <property type="component" value="Unassembled WGS sequence"/>
</dbReference>
<feature type="compositionally biased region" description="Low complexity" evidence="1">
    <location>
        <begin position="54"/>
        <end position="67"/>
    </location>
</feature>
<feature type="region of interest" description="Disordered" evidence="1">
    <location>
        <begin position="48"/>
        <end position="76"/>
    </location>
</feature>
<comment type="caution">
    <text evidence="2">The sequence shown here is derived from an EMBL/GenBank/DDBJ whole genome shotgun (WGS) entry which is preliminary data.</text>
</comment>
<dbReference type="Pfam" id="PF23976">
    <property type="entry name" value="DUF7302"/>
    <property type="match status" value="1"/>
</dbReference>
<gene>
    <name evidence="2" type="ORF">SAMN06295970_11792</name>
</gene>
<evidence type="ECO:0000256" key="1">
    <source>
        <dbReference type="SAM" id="MobiDB-lite"/>
    </source>
</evidence>
<sequence>MHIKLLKHVLVGDTDVMPTARGTVVEVSDAQGKEFVAGGLADEVKASEAKKAPAPENKMAAAPANKAASKEVKAAK</sequence>
<dbReference type="EMBL" id="FXUL01000017">
    <property type="protein sequence ID" value="SMP71926.1"/>
    <property type="molecule type" value="Genomic_DNA"/>
</dbReference>
<proteinExistence type="predicted"/>
<dbReference type="InterPro" id="IPR055726">
    <property type="entry name" value="DUF7302"/>
</dbReference>
<keyword evidence="3" id="KW-1185">Reference proteome</keyword>
<organism evidence="2 3">
    <name type="scientific">Noviherbaspirillum suwonense</name>
    <dbReference type="NCBI Taxonomy" id="1224511"/>
    <lineage>
        <taxon>Bacteria</taxon>
        <taxon>Pseudomonadati</taxon>
        <taxon>Pseudomonadota</taxon>
        <taxon>Betaproteobacteria</taxon>
        <taxon>Burkholderiales</taxon>
        <taxon>Oxalobacteraceae</taxon>
        <taxon>Noviherbaspirillum</taxon>
    </lineage>
</organism>
<reference evidence="2 3" key="1">
    <citation type="submission" date="2017-05" db="EMBL/GenBank/DDBJ databases">
        <authorList>
            <person name="Varghese N."/>
            <person name="Submissions S."/>
        </authorList>
    </citation>
    <scope>NUCLEOTIDE SEQUENCE [LARGE SCALE GENOMIC DNA]</scope>
    <source>
        <strain evidence="2 3">DSM 26001</strain>
    </source>
</reference>
<protein>
    <submittedName>
        <fullName evidence="2">Uncharacterized protein</fullName>
    </submittedName>
</protein>
<dbReference type="RefSeq" id="WP_283443990.1">
    <property type="nucleotide sequence ID" value="NZ_FXUL01000017.1"/>
</dbReference>